<dbReference type="GO" id="GO:0022857">
    <property type="term" value="F:transmembrane transporter activity"/>
    <property type="evidence" value="ECO:0007669"/>
    <property type="project" value="InterPro"/>
</dbReference>
<dbReference type="NCBIfam" id="TIGR01730">
    <property type="entry name" value="RND_mfp"/>
    <property type="match status" value="1"/>
</dbReference>
<dbReference type="eggNOG" id="COG0845">
    <property type="taxonomic scope" value="Bacteria"/>
</dbReference>
<reference evidence="7 8" key="2">
    <citation type="journal article" date="2016" name="Environ. Microbiol. Rep.">
        <title>Metagenomic evidence for the presence of phototrophic Gemmatimonadetes bacteria in diverse environments.</title>
        <authorList>
            <person name="Zeng Y."/>
            <person name="Baumbach J."/>
            <person name="Barbosa E.G."/>
            <person name="Azevedo V."/>
            <person name="Zhang C."/>
            <person name="Koblizek M."/>
        </authorList>
    </citation>
    <scope>NUCLEOTIDE SEQUENCE [LARGE SCALE GENOMIC DNA]</scope>
    <source>
        <strain evidence="7 8">AP64</strain>
    </source>
</reference>
<dbReference type="Gene3D" id="2.40.420.20">
    <property type="match status" value="1"/>
</dbReference>
<keyword evidence="8" id="KW-1185">Reference proteome</keyword>
<feature type="domain" description="CusB-like beta-barrel" evidence="4">
    <location>
        <begin position="248"/>
        <end position="298"/>
    </location>
</feature>
<dbReference type="PANTHER" id="PTHR30097:SF4">
    <property type="entry name" value="SLR6042 PROTEIN"/>
    <property type="match status" value="1"/>
</dbReference>
<evidence type="ECO:0000259" key="6">
    <source>
        <dbReference type="Pfam" id="PF25975"/>
    </source>
</evidence>
<evidence type="ECO:0000259" key="4">
    <source>
        <dbReference type="Pfam" id="PF25954"/>
    </source>
</evidence>
<proteinExistence type="inferred from homology"/>
<dbReference type="InterPro" id="IPR058649">
    <property type="entry name" value="CzcB_C"/>
</dbReference>
<keyword evidence="3" id="KW-0732">Signal</keyword>
<accession>A0A143BM14</accession>
<feature type="chain" id="PRO_5007506967" description="RND efflux pump membrane fusion protein barrel-sandwich domain-containing protein" evidence="3">
    <location>
        <begin position="20"/>
        <end position="404"/>
    </location>
</feature>
<gene>
    <name evidence="7" type="ORF">GEMMAAP_13435</name>
</gene>
<keyword evidence="2" id="KW-0813">Transport</keyword>
<dbReference type="SUPFAM" id="SSF111369">
    <property type="entry name" value="HlyD-like secretion proteins"/>
    <property type="match status" value="1"/>
</dbReference>
<feature type="domain" description="CzcB-like barrel-sandwich hybrid" evidence="5">
    <location>
        <begin position="89"/>
        <end position="240"/>
    </location>
</feature>
<evidence type="ECO:0000256" key="1">
    <source>
        <dbReference type="ARBA" id="ARBA00009477"/>
    </source>
</evidence>
<name>A0A143BM14_9BACT</name>
<dbReference type="STRING" id="1379270.GEMMAAP_13435"/>
<dbReference type="KEGG" id="gph:GEMMAAP_13435"/>
<dbReference type="PANTHER" id="PTHR30097">
    <property type="entry name" value="CATION EFFLUX SYSTEM PROTEIN CUSB"/>
    <property type="match status" value="1"/>
</dbReference>
<evidence type="ECO:0000259" key="5">
    <source>
        <dbReference type="Pfam" id="PF25973"/>
    </source>
</evidence>
<dbReference type="Pfam" id="PF25973">
    <property type="entry name" value="BSH_CzcB"/>
    <property type="match status" value="1"/>
</dbReference>
<dbReference type="PROSITE" id="PS51257">
    <property type="entry name" value="PROKAR_LIPOPROTEIN"/>
    <property type="match status" value="1"/>
</dbReference>
<dbReference type="EMBL" id="CP011454">
    <property type="protein sequence ID" value="AMW05541.1"/>
    <property type="molecule type" value="Genomic_DNA"/>
</dbReference>
<organism evidence="7 8">
    <name type="scientific">Gemmatimonas phototrophica</name>
    <dbReference type="NCBI Taxonomy" id="1379270"/>
    <lineage>
        <taxon>Bacteria</taxon>
        <taxon>Pseudomonadati</taxon>
        <taxon>Gemmatimonadota</taxon>
        <taxon>Gemmatimonadia</taxon>
        <taxon>Gemmatimonadales</taxon>
        <taxon>Gemmatimonadaceae</taxon>
        <taxon>Gemmatimonas</taxon>
    </lineage>
</organism>
<dbReference type="Proteomes" id="UP000076404">
    <property type="component" value="Chromosome"/>
</dbReference>
<dbReference type="GO" id="GO:0015679">
    <property type="term" value="P:plasma membrane copper ion transport"/>
    <property type="evidence" value="ECO:0007669"/>
    <property type="project" value="TreeGrafter"/>
</dbReference>
<dbReference type="GO" id="GO:0016020">
    <property type="term" value="C:membrane"/>
    <property type="evidence" value="ECO:0007669"/>
    <property type="project" value="InterPro"/>
</dbReference>
<sequence length="404" mass="41994">MARPAIGTMLMLSVATLYACGGTESAPAGDAAAEAASMATLDSATLSAEAVKIAGLSIDTARTAPWRASVTVPGRLELDPNSLETIGSITEGRITHVTVRVGDRVSAGQALVMIHSHEIMDARSSLASGTARVSAMEAERDLAITAAARAKRLFDNKAMSRAELERADVAQRVALANYDQAVAERDRARALVEHLAGLGPLPAGADEHDVIIRTPIAGMVTSREAQPGTVVLPGTPLVTVGSPEKLQIEMHVPEQQAVGIQTGATVRYTLTEVPGEHFDAVVTRVAPTVDTLTRMVQIIATRRGKTVGRAETFVQADISGSGTTSALTVPAGAVQALEGDTVVFASEPRGEGLFIKAMPVRVGRRNAERVELLSGLPEGTAVVVRGAAIAKAELLKRRGAGGGE</sequence>
<dbReference type="Gene3D" id="2.40.50.100">
    <property type="match status" value="1"/>
</dbReference>
<dbReference type="Pfam" id="PF25954">
    <property type="entry name" value="Beta-barrel_RND_2"/>
    <property type="match status" value="1"/>
</dbReference>
<dbReference type="GO" id="GO:0030313">
    <property type="term" value="C:cell envelope"/>
    <property type="evidence" value="ECO:0007669"/>
    <property type="project" value="TreeGrafter"/>
</dbReference>
<evidence type="ECO:0000313" key="7">
    <source>
        <dbReference type="EMBL" id="AMW05541.1"/>
    </source>
</evidence>
<evidence type="ECO:0008006" key="9">
    <source>
        <dbReference type="Google" id="ProtNLM"/>
    </source>
</evidence>
<dbReference type="Pfam" id="PF25975">
    <property type="entry name" value="CzcB_C"/>
    <property type="match status" value="1"/>
</dbReference>
<feature type="signal peptide" evidence="3">
    <location>
        <begin position="1"/>
        <end position="19"/>
    </location>
</feature>
<dbReference type="InterPro" id="IPR058647">
    <property type="entry name" value="BSH_CzcB-like"/>
</dbReference>
<evidence type="ECO:0000313" key="8">
    <source>
        <dbReference type="Proteomes" id="UP000076404"/>
    </source>
</evidence>
<dbReference type="Gene3D" id="2.40.30.170">
    <property type="match status" value="1"/>
</dbReference>
<evidence type="ECO:0000256" key="2">
    <source>
        <dbReference type="ARBA" id="ARBA00022448"/>
    </source>
</evidence>
<dbReference type="InterPro" id="IPR058792">
    <property type="entry name" value="Beta-barrel_RND_2"/>
</dbReference>
<feature type="domain" description="CzcB-like C-terminal circularly permuted SH3-like" evidence="6">
    <location>
        <begin position="327"/>
        <end position="387"/>
    </location>
</feature>
<protein>
    <recommendedName>
        <fullName evidence="9">RND efflux pump membrane fusion protein barrel-sandwich domain-containing protein</fullName>
    </recommendedName>
</protein>
<dbReference type="InterPro" id="IPR051909">
    <property type="entry name" value="MFP_Cation_Efflux"/>
</dbReference>
<dbReference type="GO" id="GO:0060003">
    <property type="term" value="P:copper ion export"/>
    <property type="evidence" value="ECO:0007669"/>
    <property type="project" value="TreeGrafter"/>
</dbReference>
<reference evidence="7 8" key="1">
    <citation type="journal article" date="2014" name="Proc. Natl. Acad. Sci. U.S.A.">
        <title>Functional type 2 photosynthetic reaction centers found in the rare bacterial phylum Gemmatimonadetes.</title>
        <authorList>
            <person name="Zeng Y."/>
            <person name="Feng F."/>
            <person name="Medova H."/>
            <person name="Dean J."/>
            <person name="Koblizek M."/>
        </authorList>
    </citation>
    <scope>NUCLEOTIDE SEQUENCE [LARGE SCALE GENOMIC DNA]</scope>
    <source>
        <strain evidence="7 8">AP64</strain>
    </source>
</reference>
<comment type="similarity">
    <text evidence="1">Belongs to the membrane fusion protein (MFP) (TC 8.A.1) family.</text>
</comment>
<dbReference type="InterPro" id="IPR006143">
    <property type="entry name" value="RND_pump_MFP"/>
</dbReference>
<dbReference type="AlphaFoldDB" id="A0A143BM14"/>
<evidence type="ECO:0000256" key="3">
    <source>
        <dbReference type="SAM" id="SignalP"/>
    </source>
</evidence>